<sequence length="62" mass="7033">MKGGQRFTSLRVSGSLLRGAFEVISFSTREKFTQQSGVMVVNEKWITNVNKLYPLRTKNAPQ</sequence>
<keyword evidence="2" id="KW-1185">Reference proteome</keyword>
<name>A0A4Z2FWV9_9TELE</name>
<evidence type="ECO:0000313" key="1">
    <source>
        <dbReference type="EMBL" id="TNN45400.1"/>
    </source>
</evidence>
<dbReference type="EMBL" id="SRLO01000848">
    <property type="protein sequence ID" value="TNN45400.1"/>
    <property type="molecule type" value="Genomic_DNA"/>
</dbReference>
<gene>
    <name evidence="1" type="ORF">EYF80_044387</name>
</gene>
<proteinExistence type="predicted"/>
<organism evidence="1 2">
    <name type="scientific">Liparis tanakae</name>
    <name type="common">Tanaka's snailfish</name>
    <dbReference type="NCBI Taxonomy" id="230148"/>
    <lineage>
        <taxon>Eukaryota</taxon>
        <taxon>Metazoa</taxon>
        <taxon>Chordata</taxon>
        <taxon>Craniata</taxon>
        <taxon>Vertebrata</taxon>
        <taxon>Euteleostomi</taxon>
        <taxon>Actinopterygii</taxon>
        <taxon>Neopterygii</taxon>
        <taxon>Teleostei</taxon>
        <taxon>Neoteleostei</taxon>
        <taxon>Acanthomorphata</taxon>
        <taxon>Eupercaria</taxon>
        <taxon>Perciformes</taxon>
        <taxon>Cottioidei</taxon>
        <taxon>Cottales</taxon>
        <taxon>Liparidae</taxon>
        <taxon>Liparis</taxon>
    </lineage>
</organism>
<dbReference type="Proteomes" id="UP000314294">
    <property type="component" value="Unassembled WGS sequence"/>
</dbReference>
<accession>A0A4Z2FWV9</accession>
<evidence type="ECO:0000313" key="2">
    <source>
        <dbReference type="Proteomes" id="UP000314294"/>
    </source>
</evidence>
<reference evidence="1 2" key="1">
    <citation type="submission" date="2019-03" db="EMBL/GenBank/DDBJ databases">
        <title>First draft genome of Liparis tanakae, snailfish: a comprehensive survey of snailfish specific genes.</title>
        <authorList>
            <person name="Kim W."/>
            <person name="Song I."/>
            <person name="Jeong J.-H."/>
            <person name="Kim D."/>
            <person name="Kim S."/>
            <person name="Ryu S."/>
            <person name="Song J.Y."/>
            <person name="Lee S.K."/>
        </authorList>
    </citation>
    <scope>NUCLEOTIDE SEQUENCE [LARGE SCALE GENOMIC DNA]</scope>
    <source>
        <tissue evidence="1">Muscle</tissue>
    </source>
</reference>
<comment type="caution">
    <text evidence="1">The sequence shown here is derived from an EMBL/GenBank/DDBJ whole genome shotgun (WGS) entry which is preliminary data.</text>
</comment>
<protein>
    <submittedName>
        <fullName evidence="1">Uncharacterized protein</fullName>
    </submittedName>
</protein>
<dbReference type="AlphaFoldDB" id="A0A4Z2FWV9"/>